<sequence length="408" mass="47103">MPTINFLLYAFLSYILWKKRCKVVLFISLLWSFSALMGIYYYSSDSYRGGLYDITLGPFVFLFVGFVILLIPLIKQKKEIHHVIYKKRIYIDIISWIIVLICIEPFCELLYLFYDLITSGRIMLLGASYDDVSNDNAEALVQLSVLGKSLAVYSRNFKIITPVLFFYYLQQEKTNAFLLIGLLCVSISPSLNNLTIGNRTELIWFLLYFSTLYLLLKNTIHPSKTKYFKVILITIFSVFLTFFIAITLGRYLIGYGEDSASSFLIQYTAESMYNFNTNAFHEPTPLYGHQAFNYFIDKANGTASTLGDFRDYLNVHMRSPSWIFYSIIGDFYIDFGLIGALLFIVVVSLIYRNTLSGTSINLEVLLLFSIYLYAVANGLFYCCYMMSWAPAIYCFLFYLLLKLLKING</sequence>
<evidence type="ECO:0000313" key="2">
    <source>
        <dbReference type="EMBL" id="EFI70854.1"/>
    </source>
</evidence>
<dbReference type="NCBIfam" id="TIGR04370">
    <property type="entry name" value="glyco_rpt_poly"/>
    <property type="match status" value="1"/>
</dbReference>
<feature type="transmembrane region" description="Helical" evidence="1">
    <location>
        <begin position="387"/>
        <end position="404"/>
    </location>
</feature>
<gene>
    <name evidence="2" type="ORF">PBR_0238</name>
</gene>
<feature type="transmembrane region" description="Helical" evidence="1">
    <location>
        <begin position="176"/>
        <end position="196"/>
    </location>
</feature>
<dbReference type="Proteomes" id="UP000004524">
    <property type="component" value="Unassembled WGS sequence"/>
</dbReference>
<feature type="transmembrane region" description="Helical" evidence="1">
    <location>
        <begin position="227"/>
        <end position="253"/>
    </location>
</feature>
<dbReference type="RefSeq" id="WP_006283739.1">
    <property type="nucleotide sequence ID" value="NZ_ADWO01000095.1"/>
</dbReference>
<feature type="transmembrane region" description="Helical" evidence="1">
    <location>
        <begin position="54"/>
        <end position="73"/>
    </location>
</feature>
<evidence type="ECO:0000256" key="1">
    <source>
        <dbReference type="SAM" id="Phobius"/>
    </source>
</evidence>
<dbReference type="AlphaFoldDB" id="D8E0B8"/>
<proteinExistence type="predicted"/>
<keyword evidence="1" id="KW-0472">Membrane</keyword>
<accession>D8E0B8</accession>
<dbReference type="EMBL" id="ADWO01000095">
    <property type="protein sequence ID" value="EFI70854.1"/>
    <property type="molecule type" value="Genomic_DNA"/>
</dbReference>
<feature type="transmembrane region" description="Helical" evidence="1">
    <location>
        <begin position="23"/>
        <end position="42"/>
    </location>
</feature>
<dbReference type="OrthoDB" id="1079487at2"/>
<keyword evidence="3" id="KW-1185">Reference proteome</keyword>
<feature type="transmembrane region" description="Helical" evidence="1">
    <location>
        <begin position="322"/>
        <end position="350"/>
    </location>
</feature>
<feature type="transmembrane region" description="Helical" evidence="1">
    <location>
        <begin position="362"/>
        <end position="381"/>
    </location>
</feature>
<organism evidence="2 3">
    <name type="scientific">Segatella baroniae B14</name>
    <dbReference type="NCBI Taxonomy" id="752555"/>
    <lineage>
        <taxon>Bacteria</taxon>
        <taxon>Pseudomonadati</taxon>
        <taxon>Bacteroidota</taxon>
        <taxon>Bacteroidia</taxon>
        <taxon>Bacteroidales</taxon>
        <taxon>Prevotellaceae</taxon>
        <taxon>Segatella</taxon>
    </lineage>
</organism>
<feature type="transmembrane region" description="Helical" evidence="1">
    <location>
        <begin position="202"/>
        <end position="220"/>
    </location>
</feature>
<reference evidence="2 3" key="1">
    <citation type="journal article" date="2010" name="Microb. Ecol.">
        <title>Comparative genome analysis of Prevotella ruminicola and Prevotella bryantii: insights into their environmental niche.</title>
        <authorList>
            <consortium name="North American Consortium for Rumen Bacteria"/>
            <person name="Purushe J."/>
            <person name="Fouts D.E."/>
            <person name="Morrison M."/>
            <person name="White B.A."/>
            <person name="Mackie R.I."/>
            <person name="Coutinho P.M."/>
            <person name="Henrissat B."/>
            <person name="Nelson K.E."/>
        </authorList>
    </citation>
    <scope>NUCLEOTIDE SEQUENCE [LARGE SCALE GENOMIC DNA]</scope>
    <source>
        <strain evidence="2 3">B14</strain>
    </source>
</reference>
<feature type="transmembrane region" description="Helical" evidence="1">
    <location>
        <begin position="93"/>
        <end position="114"/>
    </location>
</feature>
<comment type="caution">
    <text evidence="2">The sequence shown here is derived from an EMBL/GenBank/DDBJ whole genome shotgun (WGS) entry which is preliminary data.</text>
</comment>
<keyword evidence="1" id="KW-1133">Transmembrane helix</keyword>
<protein>
    <submittedName>
        <fullName evidence="2">Putative membrane protein</fullName>
    </submittedName>
</protein>
<name>D8E0B8_9BACT</name>
<keyword evidence="1" id="KW-0812">Transmembrane</keyword>
<evidence type="ECO:0000313" key="3">
    <source>
        <dbReference type="Proteomes" id="UP000004524"/>
    </source>
</evidence>